<keyword evidence="6" id="KW-0276">Fatty acid metabolism</keyword>
<dbReference type="InterPro" id="IPR006162">
    <property type="entry name" value="Ppantetheine_attach_site"/>
</dbReference>
<comment type="cofactor">
    <cofactor evidence="1">
        <name>pantetheine 4'-phosphate</name>
        <dbReference type="ChEBI" id="CHEBI:47942"/>
    </cofactor>
</comment>
<keyword evidence="10" id="KW-1185">Reference proteome</keyword>
<comment type="similarity">
    <text evidence="2">Belongs to the ATP-dependent AMP-binding enzyme family.</text>
</comment>
<dbReference type="SUPFAM" id="SSF52777">
    <property type="entry name" value="CoA-dependent acyltransferases"/>
    <property type="match status" value="2"/>
</dbReference>
<dbReference type="PROSITE" id="PS00012">
    <property type="entry name" value="PHOSPHOPANTETHEINE"/>
    <property type="match status" value="1"/>
</dbReference>
<dbReference type="Gene3D" id="3.30.559.30">
    <property type="entry name" value="Nonribosomal peptide synthetase, condensation domain"/>
    <property type="match status" value="1"/>
</dbReference>
<dbReference type="GO" id="GO:0016874">
    <property type="term" value="F:ligase activity"/>
    <property type="evidence" value="ECO:0007669"/>
    <property type="project" value="UniProtKB-KW"/>
</dbReference>
<dbReference type="InterPro" id="IPR036736">
    <property type="entry name" value="ACP-like_sf"/>
</dbReference>
<dbReference type="Pfam" id="PF00501">
    <property type="entry name" value="AMP-binding"/>
    <property type="match status" value="1"/>
</dbReference>
<dbReference type="Gene3D" id="1.10.1200.10">
    <property type="entry name" value="ACP-like"/>
    <property type="match status" value="1"/>
</dbReference>
<dbReference type="InterPro" id="IPR042099">
    <property type="entry name" value="ANL_N_sf"/>
</dbReference>
<evidence type="ECO:0000256" key="2">
    <source>
        <dbReference type="ARBA" id="ARBA00006432"/>
    </source>
</evidence>
<gene>
    <name evidence="9" type="ORF">C7402_13343</name>
</gene>
<dbReference type="EMBL" id="QEOB01000033">
    <property type="protein sequence ID" value="PVX70889.1"/>
    <property type="molecule type" value="Genomic_DNA"/>
</dbReference>
<feature type="non-terminal residue" evidence="9">
    <location>
        <position position="1136"/>
    </location>
</feature>
<sequence length="1136" mass="125890">MQSTSLAHATLLHLLRNLAAPHSDFANCTAFTYLSDGESISSEVTYAQLDDAARRLAARIQEHTNKGDRVLLVFPSCFEYVVAFYACVYAGVIAVPTVSAANTRTLDRLRSMVDDARPALALTLDAVLQSPDRSAATTGAHDFLRDLKWLATDAPHTGSIAEWNEPALTPDDVVFLQYTSGSTGTPKGVEVTHAALLANARLCRDVYGLKEGDVFVSWVPPYHDFGLIGAIVVPVFVRGHSVQFPPASFLRRPYRWLKLISDFRARITGAPNFAYQLCAKRVSQEEKQTLDLGCLELAINGAERVRAETVRSFQEAFGSAGLRSHVMTPAYGMAESVLLVTANMNKHMDLPPAIRTLDRTALERGVVNDAPAGSEALEAVLTGSARTFDHRVAIVDPATMTRLPENRVGEIWVQGPSVARGYWGKYQESEATFSARLTQESGTWLRSGDLGFVDSQGLYVTGRMKEVMNFGGRKLYPQDVELTIERLDEAFRPNGCATFSLEDGPATQLVVIQEVESHKQPTTNELIPRLRSALAERHEIFDVAAVLLVRPGTVPRTSSGKIQRLRCSELFRQQSIKSIWSWSLAQEASQQDVHTQDEPSTSTARTLLSIWQEAFHNNNITVSDNFFHLGGHSLQAAQMIARIQAQFCVDLPLHIIFRAPTPVALAREIDTAKAGSPSLPPIEASHLTPQHMPLSFAQQRFWFLNQYQPGNAFYNVPCVLEIDGAVDTAKLEMALNALAARHQPLRTQFRMFAGEPEQVILDKVEVPLLLVDLLGQDDAVVASRIEEEARREVQRPFDLSLAPLLRATLIRRSPTAHVLLLTAHHIVCDGWSIAVMLRDLSALYGASGNAGAAPVAPLRVQFSDVVSWERRHFDGAWLGMRTSFWTRYLDGAPQLLELATDRARTPTPRQHGAAVTDHLPRTLAGALTELGSAHHATLFMTMVAAMNALLFRLTGQHDFCTGIMSANRPQGTEALVGNFINVMPLRSRIDGAMPYAELLRSNANDLFLTYEHQIPFEHLMRSVLPDDSGRRQAHRSHYTPYLQLVLNFHNELDIDQADLNWAGESGLKVAGRHPADVRHAAFEIKVEIQRVGDGLRLVFEYDTELFDREAVEQLARHYRVILEAVAAEPQRRIGDL</sequence>
<dbReference type="Pfam" id="PF23024">
    <property type="entry name" value="AMP-dom_DIP2-like"/>
    <property type="match status" value="1"/>
</dbReference>
<evidence type="ECO:0000256" key="5">
    <source>
        <dbReference type="ARBA" id="ARBA00022598"/>
    </source>
</evidence>
<evidence type="ECO:0000259" key="8">
    <source>
        <dbReference type="PROSITE" id="PS50075"/>
    </source>
</evidence>
<dbReference type="InterPro" id="IPR045851">
    <property type="entry name" value="AMP-bd_C_sf"/>
</dbReference>
<evidence type="ECO:0000256" key="7">
    <source>
        <dbReference type="ARBA" id="ARBA00023098"/>
    </source>
</evidence>
<dbReference type="InterPro" id="IPR023213">
    <property type="entry name" value="CAT-like_dom_sf"/>
</dbReference>
<dbReference type="PANTHER" id="PTHR22754">
    <property type="entry name" value="DISCO-INTERACTING PROTEIN 2 DIP2 -RELATED"/>
    <property type="match status" value="1"/>
</dbReference>
<keyword evidence="4" id="KW-0597">Phosphoprotein</keyword>
<keyword evidence="5 9" id="KW-0436">Ligase</keyword>
<evidence type="ECO:0000256" key="1">
    <source>
        <dbReference type="ARBA" id="ARBA00001957"/>
    </source>
</evidence>
<dbReference type="InterPro" id="IPR001242">
    <property type="entry name" value="Condensation_dom"/>
</dbReference>
<dbReference type="Gene3D" id="3.40.50.12780">
    <property type="entry name" value="N-terminal domain of ligase-like"/>
    <property type="match status" value="1"/>
</dbReference>
<dbReference type="Proteomes" id="UP000245712">
    <property type="component" value="Unassembled WGS sequence"/>
</dbReference>
<organism evidence="9 10">
    <name type="scientific">Paraburkholderia unamae</name>
    <dbReference type="NCBI Taxonomy" id="219649"/>
    <lineage>
        <taxon>Bacteria</taxon>
        <taxon>Pseudomonadati</taxon>
        <taxon>Pseudomonadota</taxon>
        <taxon>Betaproteobacteria</taxon>
        <taxon>Burkholderiales</taxon>
        <taxon>Burkholderiaceae</taxon>
        <taxon>Paraburkholderia</taxon>
    </lineage>
</organism>
<protein>
    <submittedName>
        <fullName evidence="9">Acyl-CoA synthetase (AMP-forming)/AMP-acid ligase II</fullName>
    </submittedName>
</protein>
<dbReference type="InterPro" id="IPR040097">
    <property type="entry name" value="FAAL/FAAC"/>
</dbReference>
<dbReference type="CDD" id="cd19531">
    <property type="entry name" value="LCL_NRPS-like"/>
    <property type="match status" value="1"/>
</dbReference>
<name>A0ABX5KCG2_9BURK</name>
<dbReference type="RefSeq" id="WP_165842108.1">
    <property type="nucleotide sequence ID" value="NZ_QEOB01000033.1"/>
</dbReference>
<evidence type="ECO:0000313" key="9">
    <source>
        <dbReference type="EMBL" id="PVX70889.1"/>
    </source>
</evidence>
<dbReference type="Gene3D" id="3.30.559.10">
    <property type="entry name" value="Chloramphenicol acetyltransferase-like domain"/>
    <property type="match status" value="1"/>
</dbReference>
<evidence type="ECO:0000256" key="6">
    <source>
        <dbReference type="ARBA" id="ARBA00022832"/>
    </source>
</evidence>
<dbReference type="CDD" id="cd05931">
    <property type="entry name" value="FAAL"/>
    <property type="match status" value="1"/>
</dbReference>
<dbReference type="InterPro" id="IPR025110">
    <property type="entry name" value="AMP-bd_C"/>
</dbReference>
<dbReference type="SUPFAM" id="SSF47336">
    <property type="entry name" value="ACP-like"/>
    <property type="match status" value="1"/>
</dbReference>
<dbReference type="InterPro" id="IPR000873">
    <property type="entry name" value="AMP-dep_synth/lig_dom"/>
</dbReference>
<dbReference type="InterPro" id="IPR009081">
    <property type="entry name" value="PP-bd_ACP"/>
</dbReference>
<dbReference type="PROSITE" id="PS50075">
    <property type="entry name" value="CARRIER"/>
    <property type="match status" value="1"/>
</dbReference>
<dbReference type="PANTHER" id="PTHR22754:SF32">
    <property type="entry name" value="DISCO-INTERACTING PROTEIN 2"/>
    <property type="match status" value="1"/>
</dbReference>
<keyword evidence="3" id="KW-0596">Phosphopantetheine</keyword>
<feature type="domain" description="Carrier" evidence="8">
    <location>
        <begin position="598"/>
        <end position="673"/>
    </location>
</feature>
<evidence type="ECO:0000313" key="10">
    <source>
        <dbReference type="Proteomes" id="UP000245712"/>
    </source>
</evidence>
<comment type="caution">
    <text evidence="9">The sequence shown here is derived from an EMBL/GenBank/DDBJ whole genome shotgun (WGS) entry which is preliminary data.</text>
</comment>
<reference evidence="9 10" key="1">
    <citation type="submission" date="2018-05" db="EMBL/GenBank/DDBJ databases">
        <title>Genomic Encyclopedia of Type Strains, Phase IV (KMG-V): Genome sequencing to study the core and pangenomes of soil and plant-associated prokaryotes.</title>
        <authorList>
            <person name="Whitman W."/>
        </authorList>
    </citation>
    <scope>NUCLEOTIDE SEQUENCE [LARGE SCALE GENOMIC DNA]</scope>
    <source>
        <strain evidence="9 10">SCZa-39</strain>
    </source>
</reference>
<dbReference type="PROSITE" id="PS00455">
    <property type="entry name" value="AMP_BINDING"/>
    <property type="match status" value="1"/>
</dbReference>
<dbReference type="SUPFAM" id="SSF56801">
    <property type="entry name" value="Acetyl-CoA synthetase-like"/>
    <property type="match status" value="1"/>
</dbReference>
<proteinExistence type="inferred from homology"/>
<dbReference type="Gene3D" id="3.30.300.30">
    <property type="match status" value="1"/>
</dbReference>
<keyword evidence="7" id="KW-0443">Lipid metabolism</keyword>
<evidence type="ECO:0000256" key="3">
    <source>
        <dbReference type="ARBA" id="ARBA00022450"/>
    </source>
</evidence>
<accession>A0ABX5KCG2</accession>
<dbReference type="InterPro" id="IPR020845">
    <property type="entry name" value="AMP-binding_CS"/>
</dbReference>
<dbReference type="Pfam" id="PF00668">
    <property type="entry name" value="Condensation"/>
    <property type="match status" value="1"/>
</dbReference>
<dbReference type="Pfam" id="PF00550">
    <property type="entry name" value="PP-binding"/>
    <property type="match status" value="1"/>
</dbReference>
<evidence type="ECO:0000256" key="4">
    <source>
        <dbReference type="ARBA" id="ARBA00022553"/>
    </source>
</evidence>